<dbReference type="EMBL" id="AMZH03018826">
    <property type="protein sequence ID" value="RRT41143.1"/>
    <property type="molecule type" value="Genomic_DNA"/>
</dbReference>
<evidence type="ECO:0000256" key="1">
    <source>
        <dbReference type="SAM" id="MobiDB-lite"/>
    </source>
</evidence>
<protein>
    <submittedName>
        <fullName evidence="2">Uncharacterized protein</fullName>
    </submittedName>
</protein>
<evidence type="ECO:0000313" key="3">
    <source>
        <dbReference type="Proteomes" id="UP000287651"/>
    </source>
</evidence>
<sequence length="143" mass="16189">MILRPRATDRAGNRGRATYVKYFSPSSSSPSSSYPPSFSLNRPPMAEIDHRRSILTVPSSSGQSAYWSAGGPVRTTRYRALPLVRKHAFYHKKDHHEETVVDVALLEQSPASRPNQLVLENPHGRDSQIERNNHDDTYKSFKI</sequence>
<evidence type="ECO:0000313" key="2">
    <source>
        <dbReference type="EMBL" id="RRT41143.1"/>
    </source>
</evidence>
<feature type="compositionally biased region" description="Basic and acidic residues" evidence="1">
    <location>
        <begin position="122"/>
        <end position="143"/>
    </location>
</feature>
<feature type="region of interest" description="Disordered" evidence="1">
    <location>
        <begin position="22"/>
        <end position="43"/>
    </location>
</feature>
<organism evidence="2 3">
    <name type="scientific">Ensete ventricosum</name>
    <name type="common">Abyssinian banana</name>
    <name type="synonym">Musa ensete</name>
    <dbReference type="NCBI Taxonomy" id="4639"/>
    <lineage>
        <taxon>Eukaryota</taxon>
        <taxon>Viridiplantae</taxon>
        <taxon>Streptophyta</taxon>
        <taxon>Embryophyta</taxon>
        <taxon>Tracheophyta</taxon>
        <taxon>Spermatophyta</taxon>
        <taxon>Magnoliopsida</taxon>
        <taxon>Liliopsida</taxon>
        <taxon>Zingiberales</taxon>
        <taxon>Musaceae</taxon>
        <taxon>Ensete</taxon>
    </lineage>
</organism>
<feature type="region of interest" description="Disordered" evidence="1">
    <location>
        <begin position="112"/>
        <end position="143"/>
    </location>
</feature>
<reference evidence="2 3" key="1">
    <citation type="journal article" date="2014" name="Agronomy (Basel)">
        <title>A Draft Genome Sequence for Ensete ventricosum, the Drought-Tolerant Tree Against Hunger.</title>
        <authorList>
            <person name="Harrison J."/>
            <person name="Moore K.A."/>
            <person name="Paszkiewicz K."/>
            <person name="Jones T."/>
            <person name="Grant M."/>
            <person name="Ambacheew D."/>
            <person name="Muzemil S."/>
            <person name="Studholme D.J."/>
        </authorList>
    </citation>
    <scope>NUCLEOTIDE SEQUENCE [LARGE SCALE GENOMIC DNA]</scope>
</reference>
<name>A0A426XNQ7_ENSVE</name>
<dbReference type="Proteomes" id="UP000287651">
    <property type="component" value="Unassembled WGS sequence"/>
</dbReference>
<comment type="caution">
    <text evidence="2">The sequence shown here is derived from an EMBL/GenBank/DDBJ whole genome shotgun (WGS) entry which is preliminary data.</text>
</comment>
<proteinExistence type="predicted"/>
<feature type="compositionally biased region" description="Low complexity" evidence="1">
    <location>
        <begin position="22"/>
        <end position="39"/>
    </location>
</feature>
<accession>A0A426XNQ7</accession>
<dbReference type="AlphaFoldDB" id="A0A426XNQ7"/>
<gene>
    <name evidence="2" type="ORF">B296_00058039</name>
</gene>